<evidence type="ECO:0000313" key="2">
    <source>
        <dbReference type="EMBL" id="MCC2254600.1"/>
    </source>
</evidence>
<evidence type="ECO:0000313" key="3">
    <source>
        <dbReference type="Proteomes" id="UP001198151"/>
    </source>
</evidence>
<sequence>MVYKISKEKKKGTKTIMQLEFEDTRNNMSYDDVKNHGFHVGDRVEIPGELIDMPMKPFVEATVQQICKYHVVFRLTEFGFSRSLQNMDCRHVEVVEPANVKQASEVDHLANASRQKRVPPNGSGSFSASPKKSKKGKSSI</sequence>
<gene>
    <name evidence="2" type="ORF">LKD70_09245</name>
</gene>
<accession>A0ABS8FX31</accession>
<dbReference type="RefSeq" id="WP_227707738.1">
    <property type="nucleotide sequence ID" value="NZ_JAJEQX010000014.1"/>
</dbReference>
<reference evidence="2 3" key="1">
    <citation type="submission" date="2021-10" db="EMBL/GenBank/DDBJ databases">
        <title>Anaerobic single-cell dispensing facilitates the cultivation of human gut bacteria.</title>
        <authorList>
            <person name="Afrizal A."/>
        </authorList>
    </citation>
    <scope>NUCLEOTIDE SEQUENCE [LARGE SCALE GENOMIC DNA]</scope>
    <source>
        <strain evidence="2 3">CLA-AA-H200</strain>
    </source>
</reference>
<organism evidence="2 3">
    <name type="scientific">Ruminococcus turbiniformis</name>
    <dbReference type="NCBI Taxonomy" id="2881258"/>
    <lineage>
        <taxon>Bacteria</taxon>
        <taxon>Bacillati</taxon>
        <taxon>Bacillota</taxon>
        <taxon>Clostridia</taxon>
        <taxon>Eubacteriales</taxon>
        <taxon>Oscillospiraceae</taxon>
        <taxon>Ruminococcus</taxon>
    </lineage>
</organism>
<dbReference type="Proteomes" id="UP001198151">
    <property type="component" value="Unassembled WGS sequence"/>
</dbReference>
<name>A0ABS8FX31_9FIRM</name>
<feature type="compositionally biased region" description="Basic residues" evidence="1">
    <location>
        <begin position="131"/>
        <end position="140"/>
    </location>
</feature>
<dbReference type="EMBL" id="JAJEQX010000014">
    <property type="protein sequence ID" value="MCC2254600.1"/>
    <property type="molecule type" value="Genomic_DNA"/>
</dbReference>
<protein>
    <recommendedName>
        <fullName evidence="4">DUF3850 domain-containing protein</fullName>
    </recommendedName>
</protein>
<evidence type="ECO:0000256" key="1">
    <source>
        <dbReference type="SAM" id="MobiDB-lite"/>
    </source>
</evidence>
<keyword evidence="3" id="KW-1185">Reference proteome</keyword>
<evidence type="ECO:0008006" key="4">
    <source>
        <dbReference type="Google" id="ProtNLM"/>
    </source>
</evidence>
<feature type="region of interest" description="Disordered" evidence="1">
    <location>
        <begin position="105"/>
        <end position="140"/>
    </location>
</feature>
<proteinExistence type="predicted"/>
<comment type="caution">
    <text evidence="2">The sequence shown here is derived from an EMBL/GenBank/DDBJ whole genome shotgun (WGS) entry which is preliminary data.</text>
</comment>